<dbReference type="InterPro" id="IPR051781">
    <property type="entry name" value="Metallo-dep_Hydrolase"/>
</dbReference>
<proteinExistence type="predicted"/>
<feature type="domain" description="Amidohydrolase-related" evidence="1">
    <location>
        <begin position="53"/>
        <end position="390"/>
    </location>
</feature>
<dbReference type="Proteomes" id="UP001441944">
    <property type="component" value="Unassembled WGS sequence"/>
</dbReference>
<dbReference type="Gene3D" id="2.30.40.10">
    <property type="entry name" value="Urease, subunit C, domain 1"/>
    <property type="match status" value="1"/>
</dbReference>
<dbReference type="RefSeq" id="WP_353401204.1">
    <property type="nucleotide sequence ID" value="NZ_BAABWU010000012.1"/>
</dbReference>
<protein>
    <submittedName>
        <fullName evidence="2">Amidohydrolase family protein</fullName>
    </submittedName>
</protein>
<evidence type="ECO:0000313" key="2">
    <source>
        <dbReference type="EMBL" id="GAA6197552.1"/>
    </source>
</evidence>
<dbReference type="CDD" id="cd01299">
    <property type="entry name" value="Met_dep_hydrolase_A"/>
    <property type="match status" value="1"/>
</dbReference>
<dbReference type="InterPro" id="IPR011059">
    <property type="entry name" value="Metal-dep_hydrolase_composite"/>
</dbReference>
<name>A0ABQ0ANW3_9RHOB</name>
<sequence>MTSILIKNACIVDGSQDRPTDPMQIAIESGKIKEVAPTVSFTGDEEIDLKGYTVMPGLVDCHVHTIAASANLGANAAAPSSLIAAKSARLMYQMLMRGFTTVRDLGGADRGLQQAVEQGYFIAPRLVICGKALSQTGGHTDYRGPYDNRPVEWYANQLGSMGRICDGLPEVLRAAREEIKSGAQFIKVMADGGVSSPSDPVGYLVFSTEELKALVEIADNFGTYVAAHLYADEAIVRALDCGITCIEHGNLISDDTIARVAREGAVVVPTNITYDLLARRGAEFGLQPASVAKIEDVRLPGLERLVKMHDAGVTMGYGSDLLGGMQSEQSGEFPLRGRYIPAHDVIRSATLDAAKVLRMEGQIGALVPGAFADLVAVDGNPLDNLDLLTEQGAHMPLIMQNGVAVKRTGSL</sequence>
<dbReference type="Gene3D" id="3.20.20.140">
    <property type="entry name" value="Metal-dependent hydrolases"/>
    <property type="match status" value="1"/>
</dbReference>
<accession>A0ABQ0ANW3</accession>
<dbReference type="InterPro" id="IPR032466">
    <property type="entry name" value="Metal_Hydrolase"/>
</dbReference>
<evidence type="ECO:0000259" key="1">
    <source>
        <dbReference type="Pfam" id="PF01979"/>
    </source>
</evidence>
<reference evidence="2 3" key="1">
    <citation type="submission" date="2024-04" db="EMBL/GenBank/DDBJ databases">
        <title>Draft genome sequence of Pseudophaeobacter arcticus NBRC 116598.</title>
        <authorList>
            <person name="Miyakawa T."/>
            <person name="Kusuya Y."/>
            <person name="Miura T."/>
        </authorList>
    </citation>
    <scope>NUCLEOTIDE SEQUENCE [LARGE SCALE GENOMIC DNA]</scope>
    <source>
        <strain evidence="2 3">SU-CL00105</strain>
    </source>
</reference>
<comment type="caution">
    <text evidence="2">The sequence shown here is derived from an EMBL/GenBank/DDBJ whole genome shotgun (WGS) entry which is preliminary data.</text>
</comment>
<evidence type="ECO:0000313" key="3">
    <source>
        <dbReference type="Proteomes" id="UP001441944"/>
    </source>
</evidence>
<dbReference type="InterPro" id="IPR006680">
    <property type="entry name" value="Amidohydro-rel"/>
</dbReference>
<dbReference type="PANTHER" id="PTHR43135">
    <property type="entry name" value="ALPHA-D-RIBOSE 1-METHYLPHOSPHONATE 5-TRIPHOSPHATE DIPHOSPHATASE"/>
    <property type="match status" value="1"/>
</dbReference>
<organism evidence="2 3">
    <name type="scientific">Pseudophaeobacter arcticus</name>
    <dbReference type="NCBI Taxonomy" id="385492"/>
    <lineage>
        <taxon>Bacteria</taxon>
        <taxon>Pseudomonadati</taxon>
        <taxon>Pseudomonadota</taxon>
        <taxon>Alphaproteobacteria</taxon>
        <taxon>Rhodobacterales</taxon>
        <taxon>Paracoccaceae</taxon>
        <taxon>Pseudophaeobacter</taxon>
    </lineage>
</organism>
<dbReference type="PANTHER" id="PTHR43135:SF3">
    <property type="entry name" value="ALPHA-D-RIBOSE 1-METHYLPHOSPHONATE 5-TRIPHOSPHATE DIPHOSPHATASE"/>
    <property type="match status" value="1"/>
</dbReference>
<dbReference type="Pfam" id="PF01979">
    <property type="entry name" value="Amidohydro_1"/>
    <property type="match status" value="1"/>
</dbReference>
<dbReference type="SUPFAM" id="SSF51338">
    <property type="entry name" value="Composite domain of metallo-dependent hydrolases"/>
    <property type="match status" value="1"/>
</dbReference>
<gene>
    <name evidence="2" type="ORF">NBRC116598_29960</name>
</gene>
<dbReference type="SUPFAM" id="SSF51556">
    <property type="entry name" value="Metallo-dependent hydrolases"/>
    <property type="match status" value="1"/>
</dbReference>
<dbReference type="EMBL" id="BAABWU010000012">
    <property type="protein sequence ID" value="GAA6197552.1"/>
    <property type="molecule type" value="Genomic_DNA"/>
</dbReference>
<keyword evidence="3" id="KW-1185">Reference proteome</keyword>
<dbReference type="InterPro" id="IPR057744">
    <property type="entry name" value="OTAase-like"/>
</dbReference>